<gene>
    <name evidence="3" type="ORF">E5K02_19195</name>
</gene>
<evidence type="ECO:0000256" key="1">
    <source>
        <dbReference type="SAM" id="Phobius"/>
    </source>
</evidence>
<sequence length="357" mass="40039">MDAVWGWQHVDFYPDEVREQGPVTEAEALAAYAGFPWAAQLNQLAERRREGLTSTLPGLWFRRGPEQLTITSPDDLTVLLNFRLGEQQYEGELSLNWHAHTLEPEDVIHMLFEGVLAAWPGWKRVSPGVAAASPPKVLRFQSRPRSPWRALLRPLGLVVAVSVLAGATPLGWPIVVAGALVGLLQLGPVAWLEWQYARAGAGQQVEVDSGRHWLTLRDQHGTLEFGREQVRECVVVRSHSRSRSLNGYEYVCFVLTNHQVCIIPHLTGPAKAIAQAMGVQYRLEETGFPSIYHRRLSVTQLQAAEREHQFRLEEFRQRFVSCSSAQLRAILDESGRYTGPAVEAAQQLLQSRTVTND</sequence>
<evidence type="ECO:0000313" key="4">
    <source>
        <dbReference type="Proteomes" id="UP000298471"/>
    </source>
</evidence>
<dbReference type="OrthoDB" id="885295at2"/>
<dbReference type="Pfam" id="PF26566">
    <property type="entry name" value="PH_40"/>
    <property type="match status" value="1"/>
</dbReference>
<dbReference type="Proteomes" id="UP000298471">
    <property type="component" value="Unassembled WGS sequence"/>
</dbReference>
<dbReference type="InterPro" id="IPR058916">
    <property type="entry name" value="PH_40"/>
</dbReference>
<dbReference type="RefSeq" id="WP_135396917.1">
    <property type="nucleotide sequence ID" value="NZ_SRMB01000004.1"/>
</dbReference>
<keyword evidence="4" id="KW-1185">Reference proteome</keyword>
<evidence type="ECO:0000313" key="3">
    <source>
        <dbReference type="EMBL" id="TGE23322.1"/>
    </source>
</evidence>
<proteinExistence type="predicted"/>
<keyword evidence="1" id="KW-0472">Membrane</keyword>
<feature type="transmembrane region" description="Helical" evidence="1">
    <location>
        <begin position="150"/>
        <end position="168"/>
    </location>
</feature>
<organism evidence="3 4">
    <name type="scientific">Hymenobacter metallicola</name>
    <dbReference type="NCBI Taxonomy" id="2563114"/>
    <lineage>
        <taxon>Bacteria</taxon>
        <taxon>Pseudomonadati</taxon>
        <taxon>Bacteroidota</taxon>
        <taxon>Cytophagia</taxon>
        <taxon>Cytophagales</taxon>
        <taxon>Hymenobacteraceae</taxon>
        <taxon>Hymenobacter</taxon>
    </lineage>
</organism>
<accession>A0A4Z0Q3L6</accession>
<reference evidence="3 4" key="1">
    <citation type="submission" date="2019-04" db="EMBL/GenBank/DDBJ databases">
        <authorList>
            <person name="Feng G."/>
            <person name="Zhang J."/>
            <person name="Zhu H."/>
        </authorList>
    </citation>
    <scope>NUCLEOTIDE SEQUENCE [LARGE SCALE GENOMIC DNA]</scope>
    <source>
        <strain evidence="3 4">9PBR-1</strain>
    </source>
</reference>
<feature type="domain" description="PH" evidence="2">
    <location>
        <begin position="148"/>
        <end position="266"/>
    </location>
</feature>
<name>A0A4Z0Q3L6_9BACT</name>
<keyword evidence="1" id="KW-1133">Transmembrane helix</keyword>
<comment type="caution">
    <text evidence="3">The sequence shown here is derived from an EMBL/GenBank/DDBJ whole genome shotgun (WGS) entry which is preliminary data.</text>
</comment>
<dbReference type="EMBL" id="SRMB01000004">
    <property type="protein sequence ID" value="TGE23322.1"/>
    <property type="molecule type" value="Genomic_DNA"/>
</dbReference>
<protein>
    <recommendedName>
        <fullName evidence="2">PH domain-containing protein</fullName>
    </recommendedName>
</protein>
<dbReference type="AlphaFoldDB" id="A0A4Z0Q3L6"/>
<evidence type="ECO:0000259" key="2">
    <source>
        <dbReference type="Pfam" id="PF26566"/>
    </source>
</evidence>
<keyword evidence="1" id="KW-0812">Transmembrane</keyword>